<comment type="cofactor">
    <cofactor evidence="5">
        <name>Fe(2+)</name>
        <dbReference type="ChEBI" id="CHEBI:29033"/>
    </cofactor>
</comment>
<dbReference type="RefSeq" id="WP_340330967.1">
    <property type="nucleotide sequence ID" value="NZ_JAZHOF010000007.1"/>
</dbReference>
<dbReference type="InterPro" id="IPR000056">
    <property type="entry name" value="Ribul_P_3_epim-like"/>
</dbReference>
<evidence type="ECO:0000256" key="12">
    <source>
        <dbReference type="PIRSR" id="PIRSR001461-1"/>
    </source>
</evidence>
<dbReference type="SUPFAM" id="SSF51366">
    <property type="entry name" value="Ribulose-phoshate binding barrel"/>
    <property type="match status" value="1"/>
</dbReference>
<feature type="binding site" evidence="10 14">
    <location>
        <begin position="200"/>
        <end position="201"/>
    </location>
    <ligand>
        <name>substrate</name>
    </ligand>
</feature>
<proteinExistence type="inferred from homology"/>
<dbReference type="EC" id="5.1.3.1" evidence="7 10"/>
<evidence type="ECO:0000256" key="5">
    <source>
        <dbReference type="ARBA" id="ARBA00001954"/>
    </source>
</evidence>
<comment type="cofactor">
    <cofactor evidence="4">
        <name>Zn(2+)</name>
        <dbReference type="ChEBI" id="CHEBI:29105"/>
    </cofactor>
</comment>
<keyword evidence="8 10" id="KW-0479">Metal-binding</keyword>
<dbReference type="EMBL" id="JAZHOF010000007">
    <property type="protein sequence ID" value="MEJ8573269.1"/>
    <property type="molecule type" value="Genomic_DNA"/>
</dbReference>
<comment type="pathway">
    <text evidence="10">Carbohydrate degradation.</text>
</comment>
<dbReference type="HAMAP" id="MF_02227">
    <property type="entry name" value="RPE"/>
    <property type="match status" value="1"/>
</dbReference>
<feature type="binding site" evidence="10">
    <location>
        <begin position="178"/>
        <end position="180"/>
    </location>
    <ligand>
        <name>substrate</name>
    </ligand>
</feature>
<comment type="catalytic activity">
    <reaction evidence="1 10 11">
        <text>D-ribulose 5-phosphate = D-xylulose 5-phosphate</text>
        <dbReference type="Rhea" id="RHEA:13677"/>
        <dbReference type="ChEBI" id="CHEBI:57737"/>
        <dbReference type="ChEBI" id="CHEBI:58121"/>
        <dbReference type="EC" id="5.1.3.1"/>
    </reaction>
</comment>
<evidence type="ECO:0000256" key="8">
    <source>
        <dbReference type="ARBA" id="ARBA00022723"/>
    </source>
</evidence>
<dbReference type="GO" id="GO:0004750">
    <property type="term" value="F:D-ribulose-phosphate 3-epimerase activity"/>
    <property type="evidence" value="ECO:0007669"/>
    <property type="project" value="UniProtKB-UniRule"/>
</dbReference>
<dbReference type="PROSITE" id="PS01086">
    <property type="entry name" value="RIBUL_P_3_EPIMER_2"/>
    <property type="match status" value="1"/>
</dbReference>
<feature type="binding site" evidence="14">
    <location>
        <position position="180"/>
    </location>
    <ligand>
        <name>substrate</name>
    </ligand>
</feature>
<dbReference type="InterPro" id="IPR026019">
    <property type="entry name" value="Ribul_P_3_epim"/>
</dbReference>
<feature type="binding site" evidence="10 13">
    <location>
        <position position="40"/>
    </location>
    <ligand>
        <name>a divalent metal cation</name>
        <dbReference type="ChEBI" id="CHEBI:60240"/>
    </ligand>
</feature>
<keyword evidence="13" id="KW-0862">Zinc</keyword>
<comment type="similarity">
    <text evidence="6 10 11">Belongs to the ribulose-phosphate 3-epimerase family.</text>
</comment>
<feature type="binding site" evidence="10 13">
    <location>
        <position position="178"/>
    </location>
    <ligand>
        <name>a divalent metal cation</name>
        <dbReference type="ChEBI" id="CHEBI:60240"/>
    </ligand>
</feature>
<organism evidence="15 16">
    <name type="scientific">Microbaculum marinum</name>
    <dbReference type="NCBI Taxonomy" id="1764581"/>
    <lineage>
        <taxon>Bacteria</taxon>
        <taxon>Pseudomonadati</taxon>
        <taxon>Pseudomonadota</taxon>
        <taxon>Alphaproteobacteria</taxon>
        <taxon>Hyphomicrobiales</taxon>
        <taxon>Tepidamorphaceae</taxon>
        <taxon>Microbaculum</taxon>
    </lineage>
</organism>
<feature type="active site" description="Proton donor" evidence="10 12">
    <location>
        <position position="178"/>
    </location>
</feature>
<dbReference type="InterPro" id="IPR011060">
    <property type="entry name" value="RibuloseP-bd_barrel"/>
</dbReference>
<dbReference type="AlphaFoldDB" id="A0AAW9RHX6"/>
<dbReference type="GO" id="GO:0046872">
    <property type="term" value="F:metal ion binding"/>
    <property type="evidence" value="ECO:0007669"/>
    <property type="project" value="UniProtKB-UniRule"/>
</dbReference>
<evidence type="ECO:0000313" key="15">
    <source>
        <dbReference type="EMBL" id="MEJ8573269.1"/>
    </source>
</evidence>
<feature type="binding site" evidence="10 14">
    <location>
        <position position="13"/>
    </location>
    <ligand>
        <name>substrate</name>
    </ligand>
</feature>
<evidence type="ECO:0000256" key="9">
    <source>
        <dbReference type="ARBA" id="ARBA00023235"/>
    </source>
</evidence>
<feature type="binding site" evidence="10 14">
    <location>
        <begin position="147"/>
        <end position="150"/>
    </location>
    <ligand>
        <name>substrate</name>
    </ligand>
</feature>
<dbReference type="PIRSF" id="PIRSF001461">
    <property type="entry name" value="RPE"/>
    <property type="match status" value="1"/>
</dbReference>
<dbReference type="NCBIfam" id="TIGR01163">
    <property type="entry name" value="rpe"/>
    <property type="match status" value="1"/>
</dbReference>
<evidence type="ECO:0000256" key="2">
    <source>
        <dbReference type="ARBA" id="ARBA00001936"/>
    </source>
</evidence>
<evidence type="ECO:0000256" key="6">
    <source>
        <dbReference type="ARBA" id="ARBA00009541"/>
    </source>
</evidence>
<dbReference type="CDD" id="cd00429">
    <property type="entry name" value="RPE"/>
    <property type="match status" value="1"/>
</dbReference>
<evidence type="ECO:0000256" key="3">
    <source>
        <dbReference type="ARBA" id="ARBA00001941"/>
    </source>
</evidence>
<comment type="cofactor">
    <cofactor evidence="10 13">
        <name>a divalent metal cation</name>
        <dbReference type="ChEBI" id="CHEBI:60240"/>
    </cofactor>
    <text evidence="10 13">Binds 1 divalent metal cation per subunit.</text>
</comment>
<dbReference type="PANTHER" id="PTHR11749">
    <property type="entry name" value="RIBULOSE-5-PHOSPHATE-3-EPIMERASE"/>
    <property type="match status" value="1"/>
</dbReference>
<keyword evidence="16" id="KW-1185">Reference proteome</keyword>
<sequence>MPNRLPRPLVAPSILSADFARLGEEIAAVVAAGADWIHVDVMDGHFVPNITIGPLVVQAIRPTTDRPLDVHLMIAPVDVYLQAFSDAGADIITIHAEAGPHLDRSLRAIRDLGKKAGVSLTPSTPESAIRYVLDAVDLVLVMTVNPGFGGQSFLPSMLPKIRAIREMIGDRDIRLEVDGGVSPDTARDVVAAGADVLVAGSAVFRGEGETDYRANIDAILSAIGRS</sequence>
<name>A0AAW9RHX6_9HYPH</name>
<dbReference type="GO" id="GO:0019323">
    <property type="term" value="P:pentose catabolic process"/>
    <property type="evidence" value="ECO:0007669"/>
    <property type="project" value="UniProtKB-UniRule"/>
</dbReference>
<keyword evidence="13" id="KW-0170">Cobalt</keyword>
<comment type="caution">
    <text evidence="15">The sequence shown here is derived from an EMBL/GenBank/DDBJ whole genome shotgun (WGS) entry which is preliminary data.</text>
</comment>
<evidence type="ECO:0000256" key="4">
    <source>
        <dbReference type="ARBA" id="ARBA00001947"/>
    </source>
</evidence>
<reference evidence="15 16" key="1">
    <citation type="submission" date="2024-02" db="EMBL/GenBank/DDBJ databases">
        <title>Genome analysis and characterization of Microbaculum marinisediminis sp. nov., isolated from marine sediment.</title>
        <authorList>
            <person name="Du Z.-J."/>
            <person name="Ye Y.-Q."/>
            <person name="Zhang Z.-R."/>
            <person name="Yuan S.-M."/>
            <person name="Zhang X.-Y."/>
        </authorList>
    </citation>
    <scope>NUCLEOTIDE SEQUENCE [LARGE SCALE GENOMIC DNA]</scope>
    <source>
        <strain evidence="15 16">SDUM1044001</strain>
    </source>
</reference>
<comment type="function">
    <text evidence="10">Catalyzes the reversible epimerization of D-ribulose 5-phosphate to D-xylulose 5-phosphate.</text>
</comment>
<dbReference type="PROSITE" id="PS01085">
    <property type="entry name" value="RIBUL_P_3_EPIMER_1"/>
    <property type="match status" value="1"/>
</dbReference>
<evidence type="ECO:0000313" key="16">
    <source>
        <dbReference type="Proteomes" id="UP001378188"/>
    </source>
</evidence>
<dbReference type="FunFam" id="3.20.20.70:FF:000004">
    <property type="entry name" value="Ribulose-phosphate 3-epimerase"/>
    <property type="match status" value="1"/>
</dbReference>
<evidence type="ECO:0000256" key="1">
    <source>
        <dbReference type="ARBA" id="ARBA00001782"/>
    </source>
</evidence>
<evidence type="ECO:0000256" key="14">
    <source>
        <dbReference type="PIRSR" id="PIRSR001461-3"/>
    </source>
</evidence>
<comment type="cofactor">
    <cofactor evidence="2">
        <name>Mn(2+)</name>
        <dbReference type="ChEBI" id="CHEBI:29035"/>
    </cofactor>
</comment>
<evidence type="ECO:0000256" key="11">
    <source>
        <dbReference type="PIRNR" id="PIRNR001461"/>
    </source>
</evidence>
<dbReference type="Gene3D" id="3.20.20.70">
    <property type="entry name" value="Aldolase class I"/>
    <property type="match status" value="1"/>
</dbReference>
<comment type="cofactor">
    <cofactor evidence="3">
        <name>Co(2+)</name>
        <dbReference type="ChEBI" id="CHEBI:48828"/>
    </cofactor>
</comment>
<evidence type="ECO:0000256" key="10">
    <source>
        <dbReference type="HAMAP-Rule" id="MF_02227"/>
    </source>
</evidence>
<evidence type="ECO:0000256" key="13">
    <source>
        <dbReference type="PIRSR" id="PIRSR001461-2"/>
    </source>
</evidence>
<dbReference type="GO" id="GO:0005737">
    <property type="term" value="C:cytoplasm"/>
    <property type="evidence" value="ECO:0007669"/>
    <property type="project" value="UniProtKB-ARBA"/>
</dbReference>
<feature type="binding site" evidence="10 13">
    <location>
        <position position="71"/>
    </location>
    <ligand>
        <name>a divalent metal cation</name>
        <dbReference type="ChEBI" id="CHEBI:60240"/>
    </ligand>
</feature>
<keyword evidence="13" id="KW-0464">Manganese</keyword>
<feature type="binding site" evidence="10 14">
    <location>
        <position position="71"/>
    </location>
    <ligand>
        <name>substrate</name>
    </ligand>
</feature>
<accession>A0AAW9RHX6</accession>
<keyword evidence="9 10" id="KW-0413">Isomerase</keyword>
<protein>
    <recommendedName>
        <fullName evidence="7 10">Ribulose-phosphate 3-epimerase</fullName>
        <ecNumber evidence="7 10">5.1.3.1</ecNumber>
    </recommendedName>
</protein>
<dbReference type="InterPro" id="IPR013785">
    <property type="entry name" value="Aldolase_TIM"/>
</dbReference>
<dbReference type="GO" id="GO:0006098">
    <property type="term" value="P:pentose-phosphate shunt"/>
    <property type="evidence" value="ECO:0007669"/>
    <property type="project" value="UniProtKB-UniRule"/>
</dbReference>
<keyword evidence="10 11" id="KW-0119">Carbohydrate metabolism</keyword>
<gene>
    <name evidence="10 15" type="primary">rpe</name>
    <name evidence="15" type="ORF">V3328_17385</name>
</gene>
<feature type="binding site" evidence="10 13">
    <location>
        <position position="38"/>
    </location>
    <ligand>
        <name>a divalent metal cation</name>
        <dbReference type="ChEBI" id="CHEBI:60240"/>
    </ligand>
</feature>
<dbReference type="Proteomes" id="UP001378188">
    <property type="component" value="Unassembled WGS sequence"/>
</dbReference>
<dbReference type="Pfam" id="PF00834">
    <property type="entry name" value="Ribul_P_3_epim"/>
    <property type="match status" value="1"/>
</dbReference>
<evidence type="ECO:0000256" key="7">
    <source>
        <dbReference type="ARBA" id="ARBA00013188"/>
    </source>
</evidence>
<dbReference type="NCBIfam" id="NF004076">
    <property type="entry name" value="PRK05581.1-4"/>
    <property type="match status" value="1"/>
</dbReference>
<feature type="active site" description="Proton acceptor" evidence="10 12">
    <location>
        <position position="40"/>
    </location>
</feature>